<evidence type="ECO:0000256" key="2">
    <source>
        <dbReference type="SAM" id="SignalP"/>
    </source>
</evidence>
<feature type="chain" id="PRO_5046571048" evidence="2">
    <location>
        <begin position="17"/>
        <end position="390"/>
    </location>
</feature>
<accession>A0ABM1IZS4</accession>
<organism evidence="3 4">
    <name type="scientific">Polistes dominula</name>
    <name type="common">European paper wasp</name>
    <name type="synonym">Vespa dominula</name>
    <dbReference type="NCBI Taxonomy" id="743375"/>
    <lineage>
        <taxon>Eukaryota</taxon>
        <taxon>Metazoa</taxon>
        <taxon>Ecdysozoa</taxon>
        <taxon>Arthropoda</taxon>
        <taxon>Hexapoda</taxon>
        <taxon>Insecta</taxon>
        <taxon>Pterygota</taxon>
        <taxon>Neoptera</taxon>
        <taxon>Endopterygota</taxon>
        <taxon>Hymenoptera</taxon>
        <taxon>Apocrita</taxon>
        <taxon>Aculeata</taxon>
        <taxon>Vespoidea</taxon>
        <taxon>Vespidae</taxon>
        <taxon>Polistinae</taxon>
        <taxon>Polistini</taxon>
        <taxon>Polistes</taxon>
    </lineage>
</organism>
<feature type="region of interest" description="Disordered" evidence="1">
    <location>
        <begin position="229"/>
        <end position="305"/>
    </location>
</feature>
<dbReference type="GeneID" id="107071323"/>
<dbReference type="RefSeq" id="XP_015185711.1">
    <property type="nucleotide sequence ID" value="XM_015330225.1"/>
</dbReference>
<sequence length="390" mass="46167">MFIFTFLLTFLILSRGKIRRSNDILVNDEDQLSANSQETYYDISNYDITFWIRRLQVEQYAFLENRDYFYTVFVELDDAPFIIKIINSYYAIKLFCQLYNCSISNFENLYSLKLTEFRKFNYMLLEAPKALDINQSYLSIDDYFQKNIFICTFEKGLSNNSRRKSNGVSNNNDFKEIPLVTPKYMKSMRSLGRHLLQSINHDKYGYGNTDYSAEGGKFAYQEYRRHKDSIISKNKDENNDDDDDDDDDDNDDDNDDDDNDDDEYIDFDEGEEDYEIGDEAAGEEENENEENLEEEEDNELGHQSIGPKARMASFNRIIFPYPNKKHKQHSRKENIRIRSVTEECDEEEPTEDPQYYDYETNGHDASLGIIHRTQMLYFIRLIIILILIIC</sequence>
<reference evidence="4" key="1">
    <citation type="submission" date="2025-08" db="UniProtKB">
        <authorList>
            <consortium name="RefSeq"/>
        </authorList>
    </citation>
    <scope>IDENTIFICATION</scope>
    <source>
        <tissue evidence="4">Whole body</tissue>
    </source>
</reference>
<dbReference type="Proteomes" id="UP000694924">
    <property type="component" value="Unplaced"/>
</dbReference>
<name>A0ABM1IZS4_POLDO</name>
<keyword evidence="4" id="KW-0472">Membrane</keyword>
<gene>
    <name evidence="4" type="primary">LOC107071323</name>
</gene>
<keyword evidence="4" id="KW-0812">Transmembrane</keyword>
<evidence type="ECO:0000313" key="4">
    <source>
        <dbReference type="RefSeq" id="XP_015185711.1"/>
    </source>
</evidence>
<evidence type="ECO:0000313" key="3">
    <source>
        <dbReference type="Proteomes" id="UP000694924"/>
    </source>
</evidence>
<evidence type="ECO:0000256" key="1">
    <source>
        <dbReference type="SAM" id="MobiDB-lite"/>
    </source>
</evidence>
<keyword evidence="3" id="KW-1185">Reference proteome</keyword>
<keyword evidence="2" id="KW-0732">Signal</keyword>
<feature type="compositionally biased region" description="Acidic residues" evidence="1">
    <location>
        <begin position="238"/>
        <end position="298"/>
    </location>
</feature>
<proteinExistence type="predicted"/>
<protein>
    <submittedName>
        <fullName evidence="4">Uncharacterized transmembrane protein DDB_G0290641 isoform X1</fullName>
    </submittedName>
</protein>
<feature type="signal peptide" evidence="2">
    <location>
        <begin position="1"/>
        <end position="16"/>
    </location>
</feature>